<evidence type="ECO:0000256" key="7">
    <source>
        <dbReference type="ARBA" id="ARBA00022984"/>
    </source>
</evidence>
<keyword evidence="16" id="KW-1185">Reference proteome</keyword>
<feature type="domain" description="Mur ligase central" evidence="14">
    <location>
        <begin position="110"/>
        <end position="299"/>
    </location>
</feature>
<organism evidence="15 16">
    <name type="scientific">Halothermothrix orenii (strain H 168 / OCM 544 / DSM 9562)</name>
    <dbReference type="NCBI Taxonomy" id="373903"/>
    <lineage>
        <taxon>Bacteria</taxon>
        <taxon>Bacillati</taxon>
        <taxon>Bacillota</taxon>
        <taxon>Clostridia</taxon>
        <taxon>Halanaerobiales</taxon>
        <taxon>Halothermotrichaceae</taxon>
        <taxon>Halothermothrix</taxon>
    </lineage>
</organism>
<evidence type="ECO:0000313" key="16">
    <source>
        <dbReference type="Proteomes" id="UP000000719"/>
    </source>
</evidence>
<dbReference type="SUPFAM" id="SSF53623">
    <property type="entry name" value="MurD-like peptide ligases, catalytic domain"/>
    <property type="match status" value="1"/>
</dbReference>
<dbReference type="SUPFAM" id="SSF53244">
    <property type="entry name" value="MurD-like peptide ligases, peptide-binding domain"/>
    <property type="match status" value="1"/>
</dbReference>
<dbReference type="InterPro" id="IPR035911">
    <property type="entry name" value="MurE/MurF_N"/>
</dbReference>
<dbReference type="PANTHER" id="PTHR43024">
    <property type="entry name" value="UDP-N-ACETYLMURAMOYL-TRIPEPTIDE--D-ALANYL-D-ALANINE LIGASE"/>
    <property type="match status" value="1"/>
</dbReference>
<keyword evidence="4 10" id="KW-0547">Nucleotide-binding</keyword>
<comment type="subcellular location">
    <subcellularLocation>
        <location evidence="10 11">Cytoplasm</location>
    </subcellularLocation>
</comment>
<feature type="binding site" evidence="10">
    <location>
        <begin position="112"/>
        <end position="118"/>
    </location>
    <ligand>
        <name>ATP</name>
        <dbReference type="ChEBI" id="CHEBI:30616"/>
    </ligand>
</feature>
<dbReference type="SUPFAM" id="SSF63418">
    <property type="entry name" value="MurE/MurF N-terminal domain"/>
    <property type="match status" value="1"/>
</dbReference>
<evidence type="ECO:0000256" key="11">
    <source>
        <dbReference type="RuleBase" id="RU004136"/>
    </source>
</evidence>
<name>B8CWJ2_HALOH</name>
<comment type="catalytic activity">
    <reaction evidence="10 11">
        <text>D-alanyl-D-alanine + UDP-N-acetyl-alpha-D-muramoyl-L-alanyl-gamma-D-glutamyl-meso-2,6-diaminopimelate + ATP = UDP-N-acetyl-alpha-D-muramoyl-L-alanyl-gamma-D-glutamyl-meso-2,6-diaminopimeloyl-D-alanyl-D-alanine + ADP + phosphate + H(+)</text>
        <dbReference type="Rhea" id="RHEA:28374"/>
        <dbReference type="ChEBI" id="CHEBI:15378"/>
        <dbReference type="ChEBI" id="CHEBI:30616"/>
        <dbReference type="ChEBI" id="CHEBI:43474"/>
        <dbReference type="ChEBI" id="CHEBI:57822"/>
        <dbReference type="ChEBI" id="CHEBI:61386"/>
        <dbReference type="ChEBI" id="CHEBI:83905"/>
        <dbReference type="ChEBI" id="CHEBI:456216"/>
        <dbReference type="EC" id="6.3.2.10"/>
    </reaction>
</comment>
<dbReference type="GO" id="GO:0009252">
    <property type="term" value="P:peptidoglycan biosynthetic process"/>
    <property type="evidence" value="ECO:0007669"/>
    <property type="project" value="UniProtKB-UniRule"/>
</dbReference>
<keyword evidence="7 10" id="KW-0573">Peptidoglycan synthesis</keyword>
<dbReference type="Gene3D" id="3.40.1390.10">
    <property type="entry name" value="MurE/MurF, N-terminal domain"/>
    <property type="match status" value="1"/>
</dbReference>
<evidence type="ECO:0000256" key="6">
    <source>
        <dbReference type="ARBA" id="ARBA00022960"/>
    </source>
</evidence>
<dbReference type="InterPro" id="IPR051046">
    <property type="entry name" value="MurCDEF_CellWall_CoF430Synth"/>
</dbReference>
<keyword evidence="1 10" id="KW-0963">Cytoplasm</keyword>
<accession>B8CWJ2</accession>
<dbReference type="GO" id="GO:0047480">
    <property type="term" value="F:UDP-N-acetylmuramoyl-tripeptide-D-alanyl-D-alanine ligase activity"/>
    <property type="evidence" value="ECO:0007669"/>
    <property type="project" value="UniProtKB-UniRule"/>
</dbReference>
<dbReference type="Pfam" id="PF08245">
    <property type="entry name" value="Mur_ligase_M"/>
    <property type="match status" value="1"/>
</dbReference>
<feature type="domain" description="Mur ligase N-terminal catalytic" evidence="12">
    <location>
        <begin position="25"/>
        <end position="98"/>
    </location>
</feature>
<dbReference type="GO" id="GO:0008766">
    <property type="term" value="F:UDP-N-acetylmuramoylalanyl-D-glutamyl-2,6-diaminopimelate-D-alanyl-D-alanine ligase activity"/>
    <property type="evidence" value="ECO:0007669"/>
    <property type="project" value="RHEA"/>
</dbReference>
<keyword evidence="5 10" id="KW-0067">ATP-binding</keyword>
<dbReference type="HAMAP" id="MF_02019">
    <property type="entry name" value="MurF"/>
    <property type="match status" value="1"/>
</dbReference>
<dbReference type="InterPro" id="IPR004101">
    <property type="entry name" value="Mur_ligase_C"/>
</dbReference>
<evidence type="ECO:0000256" key="4">
    <source>
        <dbReference type="ARBA" id="ARBA00022741"/>
    </source>
</evidence>
<dbReference type="STRING" id="373903.Hore_09050"/>
<evidence type="ECO:0000256" key="9">
    <source>
        <dbReference type="ARBA" id="ARBA00023316"/>
    </source>
</evidence>
<dbReference type="HOGENOM" id="CLU_031507_1_1_9"/>
<dbReference type="AlphaFoldDB" id="B8CWJ2"/>
<dbReference type="GO" id="GO:0071555">
    <property type="term" value="P:cell wall organization"/>
    <property type="evidence" value="ECO:0007669"/>
    <property type="project" value="UniProtKB-KW"/>
</dbReference>
<dbReference type="Pfam" id="PF02875">
    <property type="entry name" value="Mur_ligase_C"/>
    <property type="match status" value="1"/>
</dbReference>
<evidence type="ECO:0000259" key="13">
    <source>
        <dbReference type="Pfam" id="PF02875"/>
    </source>
</evidence>
<dbReference type="EMBL" id="CP001098">
    <property type="protein sequence ID" value="ACL69661.1"/>
    <property type="molecule type" value="Genomic_DNA"/>
</dbReference>
<evidence type="ECO:0000313" key="15">
    <source>
        <dbReference type="EMBL" id="ACL69661.1"/>
    </source>
</evidence>
<dbReference type="InterPro" id="IPR000713">
    <property type="entry name" value="Mur_ligase_N"/>
</dbReference>
<dbReference type="GO" id="GO:0008360">
    <property type="term" value="P:regulation of cell shape"/>
    <property type="evidence" value="ECO:0007669"/>
    <property type="project" value="UniProtKB-KW"/>
</dbReference>
<feature type="domain" description="Mur ligase C-terminal" evidence="13">
    <location>
        <begin position="322"/>
        <end position="445"/>
    </location>
</feature>
<dbReference type="EC" id="6.3.2.10" evidence="10 11"/>
<dbReference type="GO" id="GO:0005524">
    <property type="term" value="F:ATP binding"/>
    <property type="evidence" value="ECO:0007669"/>
    <property type="project" value="UniProtKB-UniRule"/>
</dbReference>
<evidence type="ECO:0000256" key="5">
    <source>
        <dbReference type="ARBA" id="ARBA00022840"/>
    </source>
</evidence>
<dbReference type="Gene3D" id="3.90.190.20">
    <property type="entry name" value="Mur ligase, C-terminal domain"/>
    <property type="match status" value="1"/>
</dbReference>
<dbReference type="RefSeq" id="WP_012635848.1">
    <property type="nucleotide sequence ID" value="NC_011899.1"/>
</dbReference>
<dbReference type="Gene3D" id="3.40.1190.10">
    <property type="entry name" value="Mur-like, catalytic domain"/>
    <property type="match status" value="1"/>
</dbReference>
<dbReference type="InterPro" id="IPR036565">
    <property type="entry name" value="Mur-like_cat_sf"/>
</dbReference>
<comment type="similarity">
    <text evidence="10">Belongs to the MurCDEF family. MurF subfamily.</text>
</comment>
<dbReference type="PANTHER" id="PTHR43024:SF1">
    <property type="entry name" value="UDP-N-ACETYLMURAMOYL-TRIPEPTIDE--D-ALANYL-D-ALANINE LIGASE"/>
    <property type="match status" value="1"/>
</dbReference>
<gene>
    <name evidence="10" type="primary">murF</name>
    <name evidence="15" type="ordered locus">Hore_09050</name>
</gene>
<dbReference type="GO" id="GO:0005737">
    <property type="term" value="C:cytoplasm"/>
    <property type="evidence" value="ECO:0007669"/>
    <property type="project" value="UniProtKB-SubCell"/>
</dbReference>
<proteinExistence type="inferred from homology"/>
<evidence type="ECO:0000256" key="8">
    <source>
        <dbReference type="ARBA" id="ARBA00023306"/>
    </source>
</evidence>
<comment type="function">
    <text evidence="10 11">Involved in cell wall formation. Catalyzes the final step in the synthesis of UDP-N-acetylmuramoyl-pentapeptide, the precursor of murein.</text>
</comment>
<keyword evidence="8 10" id="KW-0131">Cell cycle</keyword>
<keyword evidence="9 10" id="KW-0961">Cell wall biogenesis/degradation</keyword>
<protein>
    <recommendedName>
        <fullName evidence="10 11">UDP-N-acetylmuramoyl-tripeptide--D-alanyl-D-alanine ligase</fullName>
        <ecNumber evidence="10 11">6.3.2.10</ecNumber>
    </recommendedName>
    <alternativeName>
        <fullName evidence="10">D-alanyl-D-alanine-adding enzyme</fullName>
    </alternativeName>
</protein>
<evidence type="ECO:0000259" key="12">
    <source>
        <dbReference type="Pfam" id="PF01225"/>
    </source>
</evidence>
<dbReference type="InterPro" id="IPR013221">
    <property type="entry name" value="Mur_ligase_cen"/>
</dbReference>
<dbReference type="NCBIfam" id="TIGR01143">
    <property type="entry name" value="murF"/>
    <property type="match status" value="1"/>
</dbReference>
<evidence type="ECO:0000256" key="2">
    <source>
        <dbReference type="ARBA" id="ARBA00022598"/>
    </source>
</evidence>
<dbReference type="InterPro" id="IPR005863">
    <property type="entry name" value="UDP-N-AcMur_synth"/>
</dbReference>
<evidence type="ECO:0000259" key="14">
    <source>
        <dbReference type="Pfam" id="PF08245"/>
    </source>
</evidence>
<dbReference type="OrthoDB" id="9801978at2"/>
<dbReference type="eggNOG" id="COG0770">
    <property type="taxonomic scope" value="Bacteria"/>
</dbReference>
<dbReference type="UniPathway" id="UPA00219"/>
<dbReference type="InterPro" id="IPR036615">
    <property type="entry name" value="Mur_ligase_C_dom_sf"/>
</dbReference>
<dbReference type="Proteomes" id="UP000000719">
    <property type="component" value="Chromosome"/>
</dbReference>
<dbReference type="Pfam" id="PF01225">
    <property type="entry name" value="Mur_ligase"/>
    <property type="match status" value="1"/>
</dbReference>
<sequence>MIPMSLAEIRNAVSGKIIQGDPKSKITDISIDSRTINPGDMFVAIIGERFDGHSFIPEAVSKGARALIVDHSIKAYPGVGIILVEDTTRALQDLARYHRMLIKGLTVIGITGSAGKTTTKDMIASVLKEKYNVTKTRGNLNNYYGLPLTLLSLDGDEEIAVLEMGMSKLGEIELLASISKPDIGVITNVGPTHLENLKTVGNVARGKRELIEGLPTNGLAILNYDNKYVRDMKDYVEGKKVIYYGFSPEADVYAEHIKVDEKNKNISFIAHYKTEKERITLQKPGKHNVYNALAAIAVARYLRVDWGGIKNGLYNIDLSSLRWDVRDLGNEITLINDTYNANPLSMKAAIEATFDIAQERVITVLGGMLELGDMEEKAHVDLGRYVAERNVDVLITVGELGRLTARSAEKEGMKNVYQADNNQEASRVLLDLIKKGDTILVKGSRGNKMEEIVKMVSSQED</sequence>
<dbReference type="GO" id="GO:0051301">
    <property type="term" value="P:cell division"/>
    <property type="evidence" value="ECO:0007669"/>
    <property type="project" value="UniProtKB-KW"/>
</dbReference>
<dbReference type="KEGG" id="hor:Hore_09050"/>
<comment type="pathway">
    <text evidence="10 11">Cell wall biogenesis; peptidoglycan biosynthesis.</text>
</comment>
<evidence type="ECO:0000256" key="3">
    <source>
        <dbReference type="ARBA" id="ARBA00022618"/>
    </source>
</evidence>
<reference evidence="15 16" key="1">
    <citation type="journal article" date="2009" name="PLoS ONE">
        <title>Genome analysis of the anaerobic thermohalophilic bacterium Halothermothrix orenii.</title>
        <authorList>
            <person name="Mavromatis K."/>
            <person name="Ivanova N."/>
            <person name="Anderson I."/>
            <person name="Lykidis A."/>
            <person name="Hooper S.D."/>
            <person name="Sun H."/>
            <person name="Kunin V."/>
            <person name="Lapidus A."/>
            <person name="Hugenholtz P."/>
            <person name="Patel B."/>
            <person name="Kyrpides N.C."/>
        </authorList>
    </citation>
    <scope>NUCLEOTIDE SEQUENCE [LARGE SCALE GENOMIC DNA]</scope>
    <source>
        <strain evidence="16">H 168 / OCM 544 / DSM 9562</strain>
    </source>
</reference>
<evidence type="ECO:0000256" key="1">
    <source>
        <dbReference type="ARBA" id="ARBA00022490"/>
    </source>
</evidence>
<keyword evidence="6 10" id="KW-0133">Cell shape</keyword>
<keyword evidence="2 10" id="KW-0436">Ligase</keyword>
<keyword evidence="3 10" id="KW-0132">Cell division</keyword>
<evidence type="ECO:0000256" key="10">
    <source>
        <dbReference type="HAMAP-Rule" id="MF_02019"/>
    </source>
</evidence>